<evidence type="ECO:0000313" key="1">
    <source>
        <dbReference type="EMBL" id="CAB4653751.1"/>
    </source>
</evidence>
<reference evidence="1" key="1">
    <citation type="submission" date="2020-05" db="EMBL/GenBank/DDBJ databases">
        <authorList>
            <person name="Chiriac C."/>
            <person name="Salcher M."/>
            <person name="Ghai R."/>
            <person name="Kavagutti S V."/>
        </authorList>
    </citation>
    <scope>NUCLEOTIDE SEQUENCE</scope>
</reference>
<name>A0A6J6KVY5_9ZZZZ</name>
<gene>
    <name evidence="1" type="ORF">UFOPK2195_00625</name>
</gene>
<dbReference type="EMBL" id="CAEZWH010000103">
    <property type="protein sequence ID" value="CAB4653751.1"/>
    <property type="molecule type" value="Genomic_DNA"/>
</dbReference>
<accession>A0A6J6KVY5</accession>
<sequence length="266" mass="30011">MLKTKARAHNCVVREQAVVDRCGVQWSCCCKLLVREGNTESTRIVFAHLRIGVFQRCKVAVAGHVHAPNVCAWVAVHHPVGKRKPNASTLRQAGHNCTSRPHSSHAFDWPHERVAVWRECERAVDELLNSCTSHGGEVCKAALELWSNALQIVWQQLEYEIPWCFFGCPRAIVLFVGSKQDALSLLASVDFARKVDHVWKLATGFFVVRDYFFHRLGHQVVVFHCQHWQFNTAHAAHFTRPQATCVHNMLCVNGVVFVGNDVPCSV</sequence>
<organism evidence="1">
    <name type="scientific">freshwater metagenome</name>
    <dbReference type="NCBI Taxonomy" id="449393"/>
    <lineage>
        <taxon>unclassified sequences</taxon>
        <taxon>metagenomes</taxon>
        <taxon>ecological metagenomes</taxon>
    </lineage>
</organism>
<protein>
    <submittedName>
        <fullName evidence="1">Unannotated protein</fullName>
    </submittedName>
</protein>
<dbReference type="AlphaFoldDB" id="A0A6J6KVY5"/>
<proteinExistence type="predicted"/>